<dbReference type="EMBL" id="BARU01023831">
    <property type="protein sequence ID" value="GAH57705.1"/>
    <property type="molecule type" value="Genomic_DNA"/>
</dbReference>
<organism evidence="2">
    <name type="scientific">marine sediment metagenome</name>
    <dbReference type="NCBI Taxonomy" id="412755"/>
    <lineage>
        <taxon>unclassified sequences</taxon>
        <taxon>metagenomes</taxon>
        <taxon>ecological metagenomes</taxon>
    </lineage>
</organism>
<evidence type="ECO:0000313" key="2">
    <source>
        <dbReference type="EMBL" id="GAH57705.1"/>
    </source>
</evidence>
<keyword evidence="1" id="KW-0472">Membrane</keyword>
<name>X1HKW5_9ZZZZ</name>
<sequence>RLAVNDLAGNAGIAILGLALLLMMSKKNGAPEILPYISPISGRRLTRYVTEPAWRIPSIANSHGAVAAEGALDTPEEVEEAMNGNGKYPYTIIAPPRPAPKIVTYVSPITQRIVKRYVEEPAWRIPPLGLVKGAETLGRGAG</sequence>
<keyword evidence="1" id="KW-0812">Transmembrane</keyword>
<dbReference type="AlphaFoldDB" id="X1HKW5"/>
<reference evidence="2" key="1">
    <citation type="journal article" date="2014" name="Front. Microbiol.">
        <title>High frequency of phylogenetically diverse reductive dehalogenase-homologous genes in deep subseafloor sedimentary metagenomes.</title>
        <authorList>
            <person name="Kawai M."/>
            <person name="Futagami T."/>
            <person name="Toyoda A."/>
            <person name="Takaki Y."/>
            <person name="Nishi S."/>
            <person name="Hori S."/>
            <person name="Arai W."/>
            <person name="Tsubouchi T."/>
            <person name="Morono Y."/>
            <person name="Uchiyama I."/>
            <person name="Ito T."/>
            <person name="Fujiyama A."/>
            <person name="Inagaki F."/>
            <person name="Takami H."/>
        </authorList>
    </citation>
    <scope>NUCLEOTIDE SEQUENCE</scope>
    <source>
        <strain evidence="2">Expedition CK06-06</strain>
    </source>
</reference>
<feature type="non-terminal residue" evidence="2">
    <location>
        <position position="1"/>
    </location>
</feature>
<evidence type="ECO:0000256" key="1">
    <source>
        <dbReference type="SAM" id="Phobius"/>
    </source>
</evidence>
<protein>
    <submittedName>
        <fullName evidence="2">Uncharacterized protein</fullName>
    </submittedName>
</protein>
<gene>
    <name evidence="2" type="ORF">S03H2_38631</name>
</gene>
<accession>X1HKW5</accession>
<keyword evidence="1" id="KW-1133">Transmembrane helix</keyword>
<comment type="caution">
    <text evidence="2">The sequence shown here is derived from an EMBL/GenBank/DDBJ whole genome shotgun (WGS) entry which is preliminary data.</text>
</comment>
<feature type="transmembrane region" description="Helical" evidence="1">
    <location>
        <begin position="6"/>
        <end position="24"/>
    </location>
</feature>
<proteinExistence type="predicted"/>